<feature type="domain" description="HNH" evidence="1">
    <location>
        <begin position="226"/>
        <end position="279"/>
    </location>
</feature>
<dbReference type="Gene3D" id="1.10.30.50">
    <property type="match status" value="1"/>
</dbReference>
<sequence>MQLFFHDVGLKGANEDFPKTVFGDISIDDIVEHSPAELKDEISQTLSAEFPTGFCNVWGVPDGAKSIIKHLNTNDVMLLIKTTGGLGDMPALCHIKGFWRVHMPVLSKFLWGSNHFPYVFFFKTQNIDLTWFQFKEDVKYMPKFRPSGNVYRVREDRLTHFGGVEGYVNRLLNKTISVTNVLDLKVQENTQSYEYEEGERHTKEVNYFRRNAKLVKEAKEHLGYVCQACGFDFEKVYGDIGKNYIECHHLNPLSERDEDLTSTINDVCMLCSNCHRMIHRIRPAMSVAEFRQIIKSNLTNIDDGWPLN</sequence>
<dbReference type="Proteomes" id="UP000827084">
    <property type="component" value="Chromosome"/>
</dbReference>
<dbReference type="GO" id="GO:0004519">
    <property type="term" value="F:endonuclease activity"/>
    <property type="evidence" value="ECO:0007669"/>
    <property type="project" value="UniProtKB-KW"/>
</dbReference>
<dbReference type="CDD" id="cd00085">
    <property type="entry name" value="HNHc"/>
    <property type="match status" value="1"/>
</dbReference>
<evidence type="ECO:0000313" key="2">
    <source>
        <dbReference type="EMBL" id="QYX73310.1"/>
    </source>
</evidence>
<dbReference type="Pfam" id="PF01844">
    <property type="entry name" value="HNH"/>
    <property type="match status" value="1"/>
</dbReference>
<keyword evidence="2" id="KW-0540">Nuclease</keyword>
<gene>
    <name evidence="2" type="ORF">K3G22_02510</name>
</gene>
<keyword evidence="2" id="KW-0255">Endonuclease</keyword>
<dbReference type="GeneID" id="67442094"/>
<evidence type="ECO:0000259" key="1">
    <source>
        <dbReference type="Pfam" id="PF01844"/>
    </source>
</evidence>
<protein>
    <submittedName>
        <fullName evidence="2">HNH endonuclease</fullName>
    </submittedName>
</protein>
<keyword evidence="3" id="KW-1185">Reference proteome</keyword>
<dbReference type="EMBL" id="CP080635">
    <property type="protein sequence ID" value="QYX73310.1"/>
    <property type="molecule type" value="Genomic_DNA"/>
</dbReference>
<name>A0ABX8XDE3_SHEPU</name>
<organism evidence="2 3">
    <name type="scientific">Shewanella putrefaciens</name>
    <name type="common">Pseudomonas putrefaciens</name>
    <dbReference type="NCBI Taxonomy" id="24"/>
    <lineage>
        <taxon>Bacteria</taxon>
        <taxon>Pseudomonadati</taxon>
        <taxon>Pseudomonadota</taxon>
        <taxon>Gammaproteobacteria</taxon>
        <taxon>Alteromonadales</taxon>
        <taxon>Shewanellaceae</taxon>
        <taxon>Shewanella</taxon>
    </lineage>
</organism>
<reference evidence="2 3" key="1">
    <citation type="submission" date="2021-08" db="EMBL/GenBank/DDBJ databases">
        <title>Shewanella putrefaciens YZ-J, complete genome.</title>
        <authorList>
            <person name="Yi Z."/>
        </authorList>
    </citation>
    <scope>NUCLEOTIDE SEQUENCE [LARGE SCALE GENOMIC DNA]</scope>
    <source>
        <strain evidence="2 3">YZ-J</strain>
    </source>
</reference>
<proteinExistence type="predicted"/>
<dbReference type="RefSeq" id="WP_025008380.1">
    <property type="nucleotide sequence ID" value="NZ_BMPK01000004.1"/>
</dbReference>
<accession>A0ABX8XDE3</accession>
<dbReference type="InterPro" id="IPR003615">
    <property type="entry name" value="HNH_nuc"/>
</dbReference>
<evidence type="ECO:0000313" key="3">
    <source>
        <dbReference type="Proteomes" id="UP000827084"/>
    </source>
</evidence>
<keyword evidence="2" id="KW-0378">Hydrolase</keyword>
<dbReference type="InterPro" id="IPR002711">
    <property type="entry name" value="HNH"/>
</dbReference>